<name>A0AAV2VUN0_9VIBR</name>
<protein>
    <submittedName>
        <fullName evidence="1">Uncharacterized protein</fullName>
    </submittedName>
</protein>
<organism evidence="1 2">
    <name type="scientific">Vibrio nigripulchritudo SOn1</name>
    <dbReference type="NCBI Taxonomy" id="1238450"/>
    <lineage>
        <taxon>Bacteria</taxon>
        <taxon>Pseudomonadati</taxon>
        <taxon>Pseudomonadota</taxon>
        <taxon>Gammaproteobacteria</taxon>
        <taxon>Vibrionales</taxon>
        <taxon>Vibrionaceae</taxon>
        <taxon>Vibrio</taxon>
    </lineage>
</organism>
<evidence type="ECO:0000313" key="2">
    <source>
        <dbReference type="Proteomes" id="UP000018211"/>
    </source>
</evidence>
<dbReference type="Proteomes" id="UP000018211">
    <property type="component" value="Unassembled WGS sequence"/>
</dbReference>
<accession>A0AAV2VUN0</accession>
<comment type="caution">
    <text evidence="1">The sequence shown here is derived from an EMBL/GenBank/DDBJ whole genome shotgun (WGS) entry which is preliminary data.</text>
</comment>
<evidence type="ECO:0000313" key="1">
    <source>
        <dbReference type="EMBL" id="CCO48444.1"/>
    </source>
</evidence>
<proteinExistence type="predicted"/>
<dbReference type="EMBL" id="CAOF01000146">
    <property type="protein sequence ID" value="CCO48444.1"/>
    <property type="molecule type" value="Genomic_DNA"/>
</dbReference>
<reference evidence="1 2" key="1">
    <citation type="journal article" date="2013" name="ISME J.">
        <title>Comparative genomics of pathogenic lineages of Vibrio nigripulchritudo identifies virulence-associated traits.</title>
        <authorList>
            <person name="Goudenege D."/>
            <person name="Labreuche Y."/>
            <person name="Krin E."/>
            <person name="Ansquer D."/>
            <person name="Mangenot S."/>
            <person name="Calteau A."/>
            <person name="Medigue C."/>
            <person name="Mazel D."/>
            <person name="Polz M.F."/>
            <person name="Le Roux F."/>
        </authorList>
    </citation>
    <scope>NUCLEOTIDE SEQUENCE [LARGE SCALE GENOMIC DNA]</scope>
    <source>
        <strain evidence="1 2">SOn1</strain>
    </source>
</reference>
<gene>
    <name evidence="1" type="ORF">VIBNISOn1_530013</name>
</gene>
<dbReference type="AlphaFoldDB" id="A0AAV2VUN0"/>
<sequence length="40" mass="4437">MYELKQLAFIGFASTGDIAQVKQLSIGVKCDSQLVNSRNY</sequence>